<dbReference type="Proteomes" id="UP001295469">
    <property type="component" value="Chromosome C04"/>
</dbReference>
<dbReference type="Gramene" id="CDY20462">
    <property type="protein sequence ID" value="CDY20462"/>
    <property type="gene ID" value="GSBRNA2T00012550001"/>
</dbReference>
<organism evidence="2 3">
    <name type="scientific">Brassica napus</name>
    <name type="common">Rape</name>
    <dbReference type="NCBI Taxonomy" id="3708"/>
    <lineage>
        <taxon>Eukaryota</taxon>
        <taxon>Viridiplantae</taxon>
        <taxon>Streptophyta</taxon>
        <taxon>Embryophyta</taxon>
        <taxon>Tracheophyta</taxon>
        <taxon>Spermatophyta</taxon>
        <taxon>Magnoliopsida</taxon>
        <taxon>eudicotyledons</taxon>
        <taxon>Gunneridae</taxon>
        <taxon>Pentapetalae</taxon>
        <taxon>rosids</taxon>
        <taxon>malvids</taxon>
        <taxon>Brassicales</taxon>
        <taxon>Brassicaceae</taxon>
        <taxon>Brassiceae</taxon>
        <taxon>Brassica</taxon>
    </lineage>
</organism>
<dbReference type="Proteomes" id="UP000028999">
    <property type="component" value="Unassembled WGS sequence"/>
</dbReference>
<dbReference type="EMBL" id="LK032108">
    <property type="protein sequence ID" value="CDY20462.1"/>
    <property type="molecule type" value="Genomic_DNA"/>
</dbReference>
<keyword evidence="3" id="KW-1185">Reference proteome</keyword>
<evidence type="ECO:0000313" key="2">
    <source>
        <dbReference type="EMBL" id="CDY20462.1"/>
    </source>
</evidence>
<proteinExistence type="predicted"/>
<dbReference type="AlphaFoldDB" id="A0A078G688"/>
<reference evidence="2" key="2">
    <citation type="submission" date="2014-06" db="EMBL/GenBank/DDBJ databases">
        <authorList>
            <person name="Genoscope - CEA"/>
        </authorList>
    </citation>
    <scope>NUCLEOTIDE SEQUENCE</scope>
</reference>
<dbReference type="PaxDb" id="3708-A0A078G688"/>
<accession>A0A078G688</accession>
<name>A0A078G688_BRANA</name>
<dbReference type="EMBL" id="HG994368">
    <property type="protein sequence ID" value="CAF1808740.1"/>
    <property type="molecule type" value="Genomic_DNA"/>
</dbReference>
<evidence type="ECO:0000313" key="1">
    <source>
        <dbReference type="EMBL" id="CAF1808740.1"/>
    </source>
</evidence>
<reference evidence="1" key="3">
    <citation type="submission" date="2021-01" db="EMBL/GenBank/DDBJ databases">
        <authorList>
            <consortium name="Genoscope - CEA"/>
            <person name="William W."/>
        </authorList>
    </citation>
    <scope>NUCLEOTIDE SEQUENCE</scope>
</reference>
<sequence length="80" mass="9291">MEHWGPFYPPQQVVDFIKTKIIIDNVKFYDVNPDIFRALARTGIDSHHYGMVPKVTFQRWPTLKMLINGSLPMPAISPTY</sequence>
<evidence type="ECO:0000313" key="3">
    <source>
        <dbReference type="Proteomes" id="UP000028999"/>
    </source>
</evidence>
<protein>
    <submittedName>
        <fullName evidence="1">(rape) hypothetical protein</fullName>
    </submittedName>
    <submittedName>
        <fullName evidence="2">BnaC04g05820D protein</fullName>
    </submittedName>
</protein>
<reference evidence="2 3" key="1">
    <citation type="journal article" date="2014" name="Science">
        <title>Plant genetics. Early allopolyploid evolution in the post-Neolithic Brassica napus oilseed genome.</title>
        <authorList>
            <person name="Chalhoub B."/>
            <person name="Denoeud F."/>
            <person name="Liu S."/>
            <person name="Parkin I.A."/>
            <person name="Tang H."/>
            <person name="Wang X."/>
            <person name="Chiquet J."/>
            <person name="Belcram H."/>
            <person name="Tong C."/>
            <person name="Samans B."/>
            <person name="Correa M."/>
            <person name="Da Silva C."/>
            <person name="Just J."/>
            <person name="Falentin C."/>
            <person name="Koh C.S."/>
            <person name="Le Clainche I."/>
            <person name="Bernard M."/>
            <person name="Bento P."/>
            <person name="Noel B."/>
            <person name="Labadie K."/>
            <person name="Alberti A."/>
            <person name="Charles M."/>
            <person name="Arnaud D."/>
            <person name="Guo H."/>
            <person name="Daviaud C."/>
            <person name="Alamery S."/>
            <person name="Jabbari K."/>
            <person name="Zhao M."/>
            <person name="Edger P.P."/>
            <person name="Chelaifa H."/>
            <person name="Tack D."/>
            <person name="Lassalle G."/>
            <person name="Mestiri I."/>
            <person name="Schnel N."/>
            <person name="Le Paslier M.C."/>
            <person name="Fan G."/>
            <person name="Renault V."/>
            <person name="Bayer P.E."/>
            <person name="Golicz A.A."/>
            <person name="Manoli S."/>
            <person name="Lee T.H."/>
            <person name="Thi V.H."/>
            <person name="Chalabi S."/>
            <person name="Hu Q."/>
            <person name="Fan C."/>
            <person name="Tollenaere R."/>
            <person name="Lu Y."/>
            <person name="Battail C."/>
            <person name="Shen J."/>
            <person name="Sidebottom C.H."/>
            <person name="Wang X."/>
            <person name="Canaguier A."/>
            <person name="Chauveau A."/>
            <person name="Berard A."/>
            <person name="Deniot G."/>
            <person name="Guan M."/>
            <person name="Liu Z."/>
            <person name="Sun F."/>
            <person name="Lim Y.P."/>
            <person name="Lyons E."/>
            <person name="Town C.D."/>
            <person name="Bancroft I."/>
            <person name="Wang X."/>
            <person name="Meng J."/>
            <person name="Ma J."/>
            <person name="Pires J.C."/>
            <person name="King G.J."/>
            <person name="Brunel D."/>
            <person name="Delourme R."/>
            <person name="Renard M."/>
            <person name="Aury J.M."/>
            <person name="Adams K.L."/>
            <person name="Batley J."/>
            <person name="Snowdon R.J."/>
            <person name="Tost J."/>
            <person name="Edwards D."/>
            <person name="Zhou Y."/>
            <person name="Hua W."/>
            <person name="Sharpe A.G."/>
            <person name="Paterson A.H."/>
            <person name="Guan C."/>
            <person name="Wincker P."/>
        </authorList>
    </citation>
    <scope>NUCLEOTIDE SEQUENCE [LARGE SCALE GENOMIC DNA]</scope>
    <source>
        <strain evidence="3">cv. Darmor-bzh</strain>
    </source>
</reference>
<gene>
    <name evidence="2" type="primary">BnaC04g05820D</name>
    <name evidence="1" type="ORF">DARMORV10_C04P07960.1</name>
    <name evidence="2" type="ORF">GSBRNA2T00012550001</name>
</gene>